<evidence type="ECO:0000259" key="3">
    <source>
        <dbReference type="Pfam" id="PF09362"/>
    </source>
</evidence>
<evidence type="ECO:0000313" key="5">
    <source>
        <dbReference type="Proteomes" id="UP000078544"/>
    </source>
</evidence>
<keyword evidence="5" id="KW-1185">Reference proteome</keyword>
<dbReference type="Proteomes" id="UP000078544">
    <property type="component" value="Unassembled WGS sequence"/>
</dbReference>
<name>A0A166PAJ2_9HYPO</name>
<keyword evidence="2" id="KW-0732">Signal</keyword>
<accession>A0A166PAJ2</accession>
<dbReference type="PANTHER" id="PTHR43662:SF3">
    <property type="entry name" value="DOMAIN PROTEIN, PUTATIVE (AFU_ORTHOLOGUE AFUA_6G11970)-RELATED"/>
    <property type="match status" value="1"/>
</dbReference>
<comment type="caution">
    <text evidence="4">The sequence shown here is derived from an EMBL/GenBank/DDBJ whole genome shotgun (WGS) entry which is preliminary data.</text>
</comment>
<feature type="signal peptide" evidence="2">
    <location>
        <begin position="1"/>
        <end position="22"/>
    </location>
</feature>
<gene>
    <name evidence="4" type="ORF">AAL_04661</name>
</gene>
<organism evidence="4 5">
    <name type="scientific">Moelleriella libera RCEF 2490</name>
    <dbReference type="NCBI Taxonomy" id="1081109"/>
    <lineage>
        <taxon>Eukaryota</taxon>
        <taxon>Fungi</taxon>
        <taxon>Dikarya</taxon>
        <taxon>Ascomycota</taxon>
        <taxon>Pezizomycotina</taxon>
        <taxon>Sordariomycetes</taxon>
        <taxon>Hypocreomycetidae</taxon>
        <taxon>Hypocreales</taxon>
        <taxon>Clavicipitaceae</taxon>
        <taxon>Moelleriella</taxon>
    </lineage>
</organism>
<dbReference type="Pfam" id="PF09362">
    <property type="entry name" value="DUF1996"/>
    <property type="match status" value="1"/>
</dbReference>
<protein>
    <recommendedName>
        <fullName evidence="3">DUF1996 domain-containing protein</fullName>
    </recommendedName>
</protein>
<dbReference type="OrthoDB" id="74764at2759"/>
<sequence>MVIISTRDVLLLGGLLAKTSLGQLFTVNCAPLTVFRGDPIVNPGVPSSHVHAVVGGTRFDVTLSNEQARNARATTCDKTMDKSNYWQPQLYHQRRDGRFELVEMTGITAYYIERACDYAPGRQNCDTAGRPRAPPRGLRMITGDLNRRDYDASRIDHRAISHVCLGNNRPGERPSLPTWKCDKMRTQTFFPSCWNGRDLDSGDHRSHMAFPAIGDYNNGVCPESHPFAIFSVFTEFFYETGAIKDFNMLAWAMGDPTGYGLHGDFLNGWTDQDALQSGMHTCTGPRGVQDPKCSFNVGNDGPGHADKQMLEVAPPNEEVGFRGPLDRLPGDNPLRGQPIY</sequence>
<dbReference type="AlphaFoldDB" id="A0A166PAJ2"/>
<feature type="region of interest" description="Disordered" evidence="1">
    <location>
        <begin position="317"/>
        <end position="340"/>
    </location>
</feature>
<dbReference type="InterPro" id="IPR018535">
    <property type="entry name" value="DUF1996"/>
</dbReference>
<dbReference type="PANTHER" id="PTHR43662">
    <property type="match status" value="1"/>
</dbReference>
<reference evidence="4 5" key="1">
    <citation type="journal article" date="2016" name="Genome Biol. Evol.">
        <title>Divergent and convergent evolution of fungal pathogenicity.</title>
        <authorList>
            <person name="Shang Y."/>
            <person name="Xiao G."/>
            <person name="Zheng P."/>
            <person name="Cen K."/>
            <person name="Zhan S."/>
            <person name="Wang C."/>
        </authorList>
    </citation>
    <scope>NUCLEOTIDE SEQUENCE [LARGE SCALE GENOMIC DNA]</scope>
    <source>
        <strain evidence="4 5">RCEF 2490</strain>
    </source>
</reference>
<feature type="domain" description="DUF1996" evidence="3">
    <location>
        <begin position="38"/>
        <end position="269"/>
    </location>
</feature>
<evidence type="ECO:0000256" key="2">
    <source>
        <dbReference type="SAM" id="SignalP"/>
    </source>
</evidence>
<dbReference type="EMBL" id="AZGY01000009">
    <property type="protein sequence ID" value="KZZ95430.1"/>
    <property type="molecule type" value="Genomic_DNA"/>
</dbReference>
<proteinExistence type="predicted"/>
<feature type="chain" id="PRO_5007878173" description="DUF1996 domain-containing protein" evidence="2">
    <location>
        <begin position="23"/>
        <end position="340"/>
    </location>
</feature>
<evidence type="ECO:0000313" key="4">
    <source>
        <dbReference type="EMBL" id="KZZ95430.1"/>
    </source>
</evidence>
<evidence type="ECO:0000256" key="1">
    <source>
        <dbReference type="SAM" id="MobiDB-lite"/>
    </source>
</evidence>
<dbReference type="STRING" id="1081109.A0A166PAJ2"/>